<dbReference type="GO" id="GO:0051301">
    <property type="term" value="P:cell division"/>
    <property type="evidence" value="ECO:0007669"/>
    <property type="project" value="UniProtKB-KW"/>
</dbReference>
<keyword evidence="7" id="KW-0133">Cell shape</keyword>
<feature type="transmembrane region" description="Helical" evidence="7">
    <location>
        <begin position="99"/>
        <end position="116"/>
    </location>
</feature>
<dbReference type="EC" id="2.7.8.13" evidence="7"/>
<accession>A0A1F6BDD0</accession>
<dbReference type="CDD" id="cd06852">
    <property type="entry name" value="GT_MraY"/>
    <property type="match status" value="1"/>
</dbReference>
<keyword evidence="7" id="KW-0131">Cell cycle</keyword>
<comment type="cofactor">
    <cofactor evidence="7 8">
        <name>Mg(2+)</name>
        <dbReference type="ChEBI" id="CHEBI:18420"/>
    </cofactor>
</comment>
<dbReference type="PANTHER" id="PTHR22926:SF5">
    <property type="entry name" value="PHOSPHO-N-ACETYLMURAMOYL-PENTAPEPTIDE-TRANSFERASE HOMOLOG"/>
    <property type="match status" value="1"/>
</dbReference>
<keyword evidence="7" id="KW-0132">Cell division</keyword>
<evidence type="ECO:0000256" key="7">
    <source>
        <dbReference type="HAMAP-Rule" id="MF_00038"/>
    </source>
</evidence>
<comment type="pathway">
    <text evidence="7">Cell wall biogenesis; peptidoglycan biosynthesis.</text>
</comment>
<keyword evidence="7 8" id="KW-0460">Magnesium</keyword>
<feature type="transmembrane region" description="Helical" evidence="7">
    <location>
        <begin position="61"/>
        <end position="87"/>
    </location>
</feature>
<dbReference type="UniPathway" id="UPA00219"/>
<comment type="similarity">
    <text evidence="2 7">Belongs to the glycosyltransferase 4 family. MraY subfamily.</text>
</comment>
<name>A0A1F6BDD0_9BACT</name>
<comment type="caution">
    <text evidence="9">The sequence shown here is derived from an EMBL/GenBank/DDBJ whole genome shotgun (WGS) entry which is preliminary data.</text>
</comment>
<feature type="transmembrane region" description="Helical" evidence="7">
    <location>
        <begin position="246"/>
        <end position="267"/>
    </location>
</feature>
<dbReference type="HAMAP" id="MF_00038">
    <property type="entry name" value="MraY"/>
    <property type="match status" value="1"/>
</dbReference>
<dbReference type="GO" id="GO:0071555">
    <property type="term" value="P:cell wall organization"/>
    <property type="evidence" value="ECO:0007669"/>
    <property type="project" value="UniProtKB-KW"/>
</dbReference>
<evidence type="ECO:0000256" key="6">
    <source>
        <dbReference type="ARBA" id="ARBA00023136"/>
    </source>
</evidence>
<evidence type="ECO:0000256" key="3">
    <source>
        <dbReference type="ARBA" id="ARBA00022679"/>
    </source>
</evidence>
<comment type="subcellular location">
    <subcellularLocation>
        <location evidence="7">Cell membrane</location>
        <topology evidence="7">Multi-pass membrane protein</topology>
    </subcellularLocation>
    <subcellularLocation>
        <location evidence="1">Membrane</location>
        <topology evidence="1">Multi-pass membrane protein</topology>
    </subcellularLocation>
</comment>
<dbReference type="GO" id="GO:0008360">
    <property type="term" value="P:regulation of cell shape"/>
    <property type="evidence" value="ECO:0007669"/>
    <property type="project" value="UniProtKB-KW"/>
</dbReference>
<dbReference type="EMBL" id="MFKE01000028">
    <property type="protein sequence ID" value="OGG34517.1"/>
    <property type="molecule type" value="Genomic_DNA"/>
</dbReference>
<feature type="transmembrane region" description="Helical" evidence="7">
    <location>
        <begin position="6"/>
        <end position="27"/>
    </location>
</feature>
<dbReference type="STRING" id="1798401.A2363_04965"/>
<dbReference type="GO" id="GO:0005886">
    <property type="term" value="C:plasma membrane"/>
    <property type="evidence" value="ECO:0007669"/>
    <property type="project" value="UniProtKB-SubCell"/>
</dbReference>
<evidence type="ECO:0000256" key="5">
    <source>
        <dbReference type="ARBA" id="ARBA00022989"/>
    </source>
</evidence>
<keyword evidence="6 7" id="KW-0472">Membrane</keyword>
<keyword evidence="7" id="KW-1003">Cell membrane</keyword>
<dbReference type="InterPro" id="IPR018480">
    <property type="entry name" value="PNAcMuramoyl-5peptid_Trfase_CS"/>
</dbReference>
<dbReference type="AlphaFoldDB" id="A0A1F6BDD0"/>
<dbReference type="InterPro" id="IPR003524">
    <property type="entry name" value="PNAcMuramoyl-5peptid_Trfase"/>
</dbReference>
<keyword evidence="7" id="KW-0573">Peptidoglycan synthesis</keyword>
<feature type="transmembrane region" description="Helical" evidence="7">
    <location>
        <begin position="273"/>
        <end position="292"/>
    </location>
</feature>
<evidence type="ECO:0000256" key="8">
    <source>
        <dbReference type="PIRSR" id="PIRSR600715-1"/>
    </source>
</evidence>
<dbReference type="Pfam" id="PF00953">
    <property type="entry name" value="Glycos_transf_4"/>
    <property type="match status" value="1"/>
</dbReference>
<evidence type="ECO:0000256" key="1">
    <source>
        <dbReference type="ARBA" id="ARBA00004141"/>
    </source>
</evidence>
<feature type="transmembrane region" description="Helical" evidence="7">
    <location>
        <begin position="137"/>
        <end position="153"/>
    </location>
</feature>
<keyword evidence="4 7" id="KW-0812">Transmembrane</keyword>
<keyword evidence="7" id="KW-0961">Cell wall biogenesis/degradation</keyword>
<feature type="transmembrane region" description="Helical" evidence="7">
    <location>
        <begin position="321"/>
        <end position="341"/>
    </location>
</feature>
<sequence length="348" mass="39132">MVFLLGLLLFSWFVSSLLYLPFIRLLYRWRMQRHNQKTLDAFDKRTPIFDRFHQKKAGTPVGGGLLIILVTTILFPIAIGLMKYFWIPITAVYPIASEIKILLFTFISFGALGLLDDIKKTFGFSGGFFGLRLRHKLILEILLAAVISFWLIFELKIDIFYMPLLGLFRMGWWYLPFATLVIIAFANAFNITDGLDGLASGVLMIGLAAFWFISASILDTPLSLFIAIWIGSLIAFLYFNVYPARIFLGDVGALSFGATMAVVGLILGKAPALVVIGGVFVIEVLSSLIQLLSKKFLHRKAFAVSPFHLWLQYKGWPEPKIVMRMWVISIVLAIIGLWLGILTKVPAL</sequence>
<keyword evidence="5 7" id="KW-1133">Transmembrane helix</keyword>
<feature type="binding site" evidence="8">
    <location>
        <position position="190"/>
    </location>
    <ligand>
        <name>Mg(2+)</name>
        <dbReference type="ChEBI" id="CHEBI:18420"/>
    </ligand>
</feature>
<dbReference type="PANTHER" id="PTHR22926">
    <property type="entry name" value="PHOSPHO-N-ACETYLMURAMOYL-PENTAPEPTIDE-TRANSFERASE"/>
    <property type="match status" value="1"/>
</dbReference>
<dbReference type="GO" id="GO:0046872">
    <property type="term" value="F:metal ion binding"/>
    <property type="evidence" value="ECO:0007669"/>
    <property type="project" value="UniProtKB-KW"/>
</dbReference>
<organism evidence="9 10">
    <name type="scientific">Candidatus Gottesmanbacteria bacterium RIFOXYB1_FULL_47_11</name>
    <dbReference type="NCBI Taxonomy" id="1798401"/>
    <lineage>
        <taxon>Bacteria</taxon>
        <taxon>Candidatus Gottesmaniibacteriota</taxon>
    </lineage>
</organism>
<dbReference type="InterPro" id="IPR000715">
    <property type="entry name" value="Glycosyl_transferase_4"/>
</dbReference>
<evidence type="ECO:0000313" key="10">
    <source>
        <dbReference type="Proteomes" id="UP000176186"/>
    </source>
</evidence>
<proteinExistence type="inferred from homology"/>
<dbReference type="PROSITE" id="PS01348">
    <property type="entry name" value="MRAY_2"/>
    <property type="match status" value="1"/>
</dbReference>
<feature type="transmembrane region" description="Helical" evidence="7">
    <location>
        <begin position="173"/>
        <end position="191"/>
    </location>
</feature>
<dbReference type="GO" id="GO:0051992">
    <property type="term" value="F:UDP-N-acetylmuramoyl-L-alanyl-D-glutamyl-meso-2,6-diaminopimelyl-D-alanyl-D-alanine:undecaprenyl-phosphate transferase activity"/>
    <property type="evidence" value="ECO:0007669"/>
    <property type="project" value="RHEA"/>
</dbReference>
<gene>
    <name evidence="7" type="primary">mraY</name>
    <name evidence="9" type="ORF">A2363_04965</name>
</gene>
<evidence type="ECO:0000256" key="2">
    <source>
        <dbReference type="ARBA" id="ARBA00005583"/>
    </source>
</evidence>
<dbReference type="GO" id="GO:0008963">
    <property type="term" value="F:phospho-N-acetylmuramoyl-pentapeptide-transferase activity"/>
    <property type="evidence" value="ECO:0007669"/>
    <property type="project" value="UniProtKB-UniRule"/>
</dbReference>
<keyword evidence="7 8" id="KW-0479">Metal-binding</keyword>
<feature type="transmembrane region" description="Helical" evidence="7">
    <location>
        <begin position="198"/>
        <end position="216"/>
    </location>
</feature>
<protein>
    <recommendedName>
        <fullName evidence="7">Phospho-N-acetylmuramoyl-pentapeptide-transferase</fullName>
        <ecNumber evidence="7">2.7.8.13</ecNumber>
    </recommendedName>
    <alternativeName>
        <fullName evidence="7">UDP-MurNAc-pentapeptide phosphotransferase</fullName>
    </alternativeName>
</protein>
<keyword evidence="3 7" id="KW-0808">Transferase</keyword>
<comment type="catalytic activity">
    <reaction evidence="7">
        <text>UDP-N-acetyl-alpha-D-muramoyl-L-alanyl-gamma-D-glutamyl-meso-2,6-diaminopimeloyl-D-alanyl-D-alanine + di-trans,octa-cis-undecaprenyl phosphate = di-trans,octa-cis-undecaprenyl diphospho-N-acetyl-alpha-D-muramoyl-L-alanyl-D-glutamyl-meso-2,6-diaminopimeloyl-D-alanyl-D-alanine + UMP</text>
        <dbReference type="Rhea" id="RHEA:28386"/>
        <dbReference type="ChEBI" id="CHEBI:57865"/>
        <dbReference type="ChEBI" id="CHEBI:60392"/>
        <dbReference type="ChEBI" id="CHEBI:61386"/>
        <dbReference type="ChEBI" id="CHEBI:61387"/>
        <dbReference type="EC" id="2.7.8.13"/>
    </reaction>
</comment>
<dbReference type="GO" id="GO:0009252">
    <property type="term" value="P:peptidoglycan biosynthetic process"/>
    <property type="evidence" value="ECO:0007669"/>
    <property type="project" value="UniProtKB-UniRule"/>
</dbReference>
<dbReference type="Proteomes" id="UP000176186">
    <property type="component" value="Unassembled WGS sequence"/>
</dbReference>
<feature type="binding site" evidence="8">
    <location>
        <position position="250"/>
    </location>
    <ligand>
        <name>Mg(2+)</name>
        <dbReference type="ChEBI" id="CHEBI:18420"/>
    </ligand>
</feature>
<evidence type="ECO:0000256" key="4">
    <source>
        <dbReference type="ARBA" id="ARBA00022692"/>
    </source>
</evidence>
<evidence type="ECO:0000313" key="9">
    <source>
        <dbReference type="EMBL" id="OGG34517.1"/>
    </source>
</evidence>
<comment type="function">
    <text evidence="7">Catalyzes the initial step of the lipid cycle reactions in the biosynthesis of the cell wall peptidoglycan: transfers peptidoglycan precursor phospho-MurNAc-pentapeptide from UDP-MurNAc-pentapeptide onto the lipid carrier undecaprenyl phosphate, yielding undecaprenyl-pyrophosphoryl-MurNAc-pentapeptide, known as lipid I.</text>
</comment>
<reference evidence="9 10" key="1">
    <citation type="journal article" date="2016" name="Nat. Commun.">
        <title>Thousands of microbial genomes shed light on interconnected biogeochemical processes in an aquifer system.</title>
        <authorList>
            <person name="Anantharaman K."/>
            <person name="Brown C.T."/>
            <person name="Hug L.A."/>
            <person name="Sharon I."/>
            <person name="Castelle C.J."/>
            <person name="Probst A.J."/>
            <person name="Thomas B.C."/>
            <person name="Singh A."/>
            <person name="Wilkins M.J."/>
            <person name="Karaoz U."/>
            <person name="Brodie E.L."/>
            <person name="Williams K.H."/>
            <person name="Hubbard S.S."/>
            <person name="Banfield J.F."/>
        </authorList>
    </citation>
    <scope>NUCLEOTIDE SEQUENCE [LARGE SCALE GENOMIC DNA]</scope>
</reference>
<feature type="transmembrane region" description="Helical" evidence="7">
    <location>
        <begin position="222"/>
        <end position="239"/>
    </location>
</feature>